<dbReference type="AlphaFoldDB" id="A0A1M5J0U1"/>
<proteinExistence type="predicted"/>
<evidence type="ECO:0000313" key="1">
    <source>
        <dbReference type="EMBL" id="SHG34141.1"/>
    </source>
</evidence>
<protein>
    <submittedName>
        <fullName evidence="1">Uncharacterized protein</fullName>
    </submittedName>
</protein>
<dbReference type="RefSeq" id="WP_143174344.1">
    <property type="nucleotide sequence ID" value="NZ_FQVN01000008.1"/>
</dbReference>
<accession>A0A1M5J0U1</accession>
<dbReference type="STRING" id="2017.SAMN05444320_10885"/>
<organism evidence="1 2">
    <name type="scientific">Streptoalloteichus hindustanus</name>
    <dbReference type="NCBI Taxonomy" id="2017"/>
    <lineage>
        <taxon>Bacteria</taxon>
        <taxon>Bacillati</taxon>
        <taxon>Actinomycetota</taxon>
        <taxon>Actinomycetes</taxon>
        <taxon>Pseudonocardiales</taxon>
        <taxon>Pseudonocardiaceae</taxon>
        <taxon>Streptoalloteichus</taxon>
    </lineage>
</organism>
<dbReference type="EMBL" id="FQVN01000008">
    <property type="protein sequence ID" value="SHG34141.1"/>
    <property type="molecule type" value="Genomic_DNA"/>
</dbReference>
<dbReference type="Proteomes" id="UP000184501">
    <property type="component" value="Unassembled WGS sequence"/>
</dbReference>
<keyword evidence="2" id="KW-1185">Reference proteome</keyword>
<name>A0A1M5J0U1_STRHI</name>
<sequence length="78" mass="8478">MCARVRGVEISADVTVTEDAEINYDVTGSGEEVHVRVGNCDLYLVLTSKALPTMIEVLTKAKGEMDRIDAEYAARAES</sequence>
<evidence type="ECO:0000313" key="2">
    <source>
        <dbReference type="Proteomes" id="UP000184501"/>
    </source>
</evidence>
<gene>
    <name evidence="1" type="ORF">SAMN05444320_10885</name>
</gene>
<reference evidence="1 2" key="1">
    <citation type="submission" date="2016-11" db="EMBL/GenBank/DDBJ databases">
        <authorList>
            <person name="Jaros S."/>
            <person name="Januszkiewicz K."/>
            <person name="Wedrychowicz H."/>
        </authorList>
    </citation>
    <scope>NUCLEOTIDE SEQUENCE [LARGE SCALE GENOMIC DNA]</scope>
    <source>
        <strain evidence="1 2">DSM 44523</strain>
    </source>
</reference>